<accession>A0A3A6UJN0</accession>
<dbReference type="EMBL" id="QYYH01000004">
    <property type="protein sequence ID" value="RJY19366.1"/>
    <property type="molecule type" value="Genomic_DNA"/>
</dbReference>
<dbReference type="Gene3D" id="1.20.1250.20">
    <property type="entry name" value="MFS general substrate transporter like domains"/>
    <property type="match status" value="1"/>
</dbReference>
<feature type="transmembrane region" description="Helical" evidence="8">
    <location>
        <begin position="239"/>
        <end position="263"/>
    </location>
</feature>
<keyword evidence="7 8" id="KW-0472">Membrane</keyword>
<feature type="transmembrane region" description="Helical" evidence="8">
    <location>
        <begin position="132"/>
        <end position="148"/>
    </location>
</feature>
<dbReference type="InterPro" id="IPR000109">
    <property type="entry name" value="POT_fam"/>
</dbReference>
<dbReference type="InterPro" id="IPR050171">
    <property type="entry name" value="MFS_Transporters"/>
</dbReference>
<dbReference type="CDD" id="cd17346">
    <property type="entry name" value="MFS_DtpA_like"/>
    <property type="match status" value="1"/>
</dbReference>
<dbReference type="PANTHER" id="PTHR23517">
    <property type="entry name" value="RESISTANCE PROTEIN MDTM, PUTATIVE-RELATED-RELATED"/>
    <property type="match status" value="1"/>
</dbReference>
<keyword evidence="5" id="KW-0571">Peptide transport</keyword>
<evidence type="ECO:0000256" key="7">
    <source>
        <dbReference type="ARBA" id="ARBA00023136"/>
    </source>
</evidence>
<feature type="transmembrane region" description="Helical" evidence="8">
    <location>
        <begin position="269"/>
        <end position="289"/>
    </location>
</feature>
<feature type="transmembrane region" description="Helical" evidence="8">
    <location>
        <begin position="498"/>
        <end position="516"/>
    </location>
</feature>
<evidence type="ECO:0000256" key="2">
    <source>
        <dbReference type="ARBA" id="ARBA00022448"/>
    </source>
</evidence>
<dbReference type="GO" id="GO:0005886">
    <property type="term" value="C:plasma membrane"/>
    <property type="evidence" value="ECO:0007669"/>
    <property type="project" value="UniProtKB-SubCell"/>
</dbReference>
<protein>
    <submittedName>
        <fullName evidence="9">MFS transporter</fullName>
    </submittedName>
</protein>
<dbReference type="InterPro" id="IPR005279">
    <property type="entry name" value="Dipep/tripep_permease"/>
</dbReference>
<feature type="transmembrane region" description="Helical" evidence="8">
    <location>
        <begin position="169"/>
        <end position="193"/>
    </location>
</feature>
<sequence>MDNQIATHDLDNESTDALPLSSSHPKGLYVCFFTEMWERFSFYGLKALLIFYLTEHFLFSDVQATNIFGNYFALVYAFPILGGLLADKYLGSKRAVTFGAVLLCVGHLGMAFEGTPSYYTDNGELVQSQTLPIFYVSLAFIIVGVGFLKPNISGIVGKLYHVNDPRKDAGFTIFYMGINLGAALAAILCGYVGRVYGWPYGFGLAGIGMLFGLIVFLLGQPLLKGHADAPDLINLKKPIVSVFSIEHIIYLTSLVLVGVVALIVGNHQIVAGILGFTLVAISVWLIWFCINEVSSSVKQKLYAAVSLTMMSTVFFLCFLQSGSSMNLFADRVVNRVVFGMEIPAPILQSLNAIFIIILAPIFAYGWKILVQRKREPSTPIKFALGLAQVGLGFYLLVLGIKFADEQGQVALYWLVLAYLLHTSGELFISPIGLSMITKLSAPRIVGLMLGLWFLGSAIAEYIAAWLAGSAAVPSAEVIEGGISNHQQLQTFALLYSDITWIAISGAVATLLISPMLKRWMHDVH</sequence>
<comment type="subcellular location">
    <subcellularLocation>
        <location evidence="1">Cell membrane</location>
        <topology evidence="1">Multi-pass membrane protein</topology>
    </subcellularLocation>
</comment>
<evidence type="ECO:0000313" key="9">
    <source>
        <dbReference type="EMBL" id="RJY19366.1"/>
    </source>
</evidence>
<keyword evidence="5" id="KW-0653">Protein transport</keyword>
<feature type="transmembrane region" description="Helical" evidence="8">
    <location>
        <begin position="40"/>
        <end position="59"/>
    </location>
</feature>
<reference evidence="9 10" key="1">
    <citation type="submission" date="2018-09" db="EMBL/GenBank/DDBJ databases">
        <title>Phylogeny of the Shewanellaceae, and recommendation for two new genera, Pseudoshewanella and Parashewanella.</title>
        <authorList>
            <person name="Wang G."/>
        </authorList>
    </citation>
    <scope>NUCLEOTIDE SEQUENCE [LARGE SCALE GENOMIC DNA]</scope>
    <source>
        <strain evidence="9 10">KCTC 22492</strain>
    </source>
</reference>
<dbReference type="RefSeq" id="WP_121851850.1">
    <property type="nucleotide sequence ID" value="NZ_CP037952.1"/>
</dbReference>
<gene>
    <name evidence="9" type="ORF">D5R81_01280</name>
</gene>
<dbReference type="NCBIfam" id="TIGR00924">
    <property type="entry name" value="yjdL_sub1_fam"/>
    <property type="match status" value="1"/>
</dbReference>
<dbReference type="AlphaFoldDB" id="A0A3A6UJN0"/>
<dbReference type="InterPro" id="IPR018456">
    <property type="entry name" value="PTR2_symporter_CS"/>
</dbReference>
<keyword evidence="2" id="KW-0813">Transport</keyword>
<dbReference type="Proteomes" id="UP000273022">
    <property type="component" value="Unassembled WGS sequence"/>
</dbReference>
<feature type="transmembrane region" description="Helical" evidence="8">
    <location>
        <begin position="445"/>
        <end position="467"/>
    </location>
</feature>
<organism evidence="9 10">
    <name type="scientific">Parashewanella spongiae</name>
    <dbReference type="NCBI Taxonomy" id="342950"/>
    <lineage>
        <taxon>Bacteria</taxon>
        <taxon>Pseudomonadati</taxon>
        <taxon>Pseudomonadota</taxon>
        <taxon>Gammaproteobacteria</taxon>
        <taxon>Alteromonadales</taxon>
        <taxon>Shewanellaceae</taxon>
        <taxon>Parashewanella</taxon>
    </lineage>
</organism>
<keyword evidence="3" id="KW-1003">Cell membrane</keyword>
<keyword evidence="4 8" id="KW-0812">Transmembrane</keyword>
<evidence type="ECO:0000313" key="10">
    <source>
        <dbReference type="Proteomes" id="UP000273022"/>
    </source>
</evidence>
<feature type="transmembrane region" description="Helical" evidence="8">
    <location>
        <begin position="382"/>
        <end position="403"/>
    </location>
</feature>
<evidence type="ECO:0000256" key="8">
    <source>
        <dbReference type="SAM" id="Phobius"/>
    </source>
</evidence>
<evidence type="ECO:0000256" key="6">
    <source>
        <dbReference type="ARBA" id="ARBA00022989"/>
    </source>
</evidence>
<evidence type="ECO:0000256" key="1">
    <source>
        <dbReference type="ARBA" id="ARBA00004651"/>
    </source>
</evidence>
<dbReference type="OrthoDB" id="9772725at2"/>
<dbReference type="GO" id="GO:1904680">
    <property type="term" value="F:peptide transmembrane transporter activity"/>
    <property type="evidence" value="ECO:0007669"/>
    <property type="project" value="InterPro"/>
</dbReference>
<dbReference type="Pfam" id="PF00854">
    <property type="entry name" value="PTR2"/>
    <property type="match status" value="1"/>
</dbReference>
<dbReference type="PROSITE" id="PS01022">
    <property type="entry name" value="PTR2_1"/>
    <property type="match status" value="1"/>
</dbReference>
<feature type="transmembrane region" description="Helical" evidence="8">
    <location>
        <begin position="342"/>
        <end position="370"/>
    </location>
</feature>
<evidence type="ECO:0000256" key="4">
    <source>
        <dbReference type="ARBA" id="ARBA00022692"/>
    </source>
</evidence>
<feature type="transmembrane region" description="Helical" evidence="8">
    <location>
        <begin position="199"/>
        <end position="218"/>
    </location>
</feature>
<name>A0A3A6UJN0_9GAMM</name>
<comment type="caution">
    <text evidence="9">The sequence shown here is derived from an EMBL/GenBank/DDBJ whole genome shotgun (WGS) entry which is preliminary data.</text>
</comment>
<keyword evidence="6 8" id="KW-1133">Transmembrane helix</keyword>
<evidence type="ECO:0000256" key="5">
    <source>
        <dbReference type="ARBA" id="ARBA00022856"/>
    </source>
</evidence>
<dbReference type="GO" id="GO:0006857">
    <property type="term" value="P:oligopeptide transport"/>
    <property type="evidence" value="ECO:0007669"/>
    <property type="project" value="InterPro"/>
</dbReference>
<evidence type="ECO:0000256" key="3">
    <source>
        <dbReference type="ARBA" id="ARBA00022475"/>
    </source>
</evidence>
<dbReference type="PANTHER" id="PTHR23517:SF15">
    <property type="entry name" value="PROTON-DEPENDENT OLIGOPEPTIDE FAMILY TRANSPORT PROTEIN"/>
    <property type="match status" value="1"/>
</dbReference>
<feature type="transmembrane region" description="Helical" evidence="8">
    <location>
        <begin position="301"/>
        <end position="322"/>
    </location>
</feature>
<keyword evidence="10" id="KW-1185">Reference proteome</keyword>
<feature type="transmembrane region" description="Helical" evidence="8">
    <location>
        <begin position="95"/>
        <end position="112"/>
    </location>
</feature>
<dbReference type="InterPro" id="IPR036259">
    <property type="entry name" value="MFS_trans_sf"/>
</dbReference>
<proteinExistence type="predicted"/>
<feature type="transmembrane region" description="Helical" evidence="8">
    <location>
        <begin position="409"/>
        <end position="433"/>
    </location>
</feature>
<feature type="transmembrane region" description="Helical" evidence="8">
    <location>
        <begin position="65"/>
        <end position="86"/>
    </location>
</feature>
<dbReference type="SUPFAM" id="SSF103473">
    <property type="entry name" value="MFS general substrate transporter"/>
    <property type="match status" value="1"/>
</dbReference>